<dbReference type="STRING" id="1121326.CLMAG_39930"/>
<sequence length="86" mass="9711">MRIYIREKNGKSFFIPIPLSIASLGCRIASYAIEKSGKNLNQQQRDIIDCIDFNELAKSIKYLRGYRGLKLVEVTSADGDEVTITL</sequence>
<reference evidence="1 2" key="1">
    <citation type="submission" date="2016-04" db="EMBL/GenBank/DDBJ databases">
        <title>Genome sequence of Clostridium magnum DSM 2767.</title>
        <authorList>
            <person name="Poehlein A."/>
            <person name="Uhlig R."/>
            <person name="Fischer R."/>
            <person name="Bahl H."/>
            <person name="Daniel R."/>
        </authorList>
    </citation>
    <scope>NUCLEOTIDE SEQUENCE [LARGE SCALE GENOMIC DNA]</scope>
    <source>
        <strain evidence="1 2">DSM 2767</strain>
    </source>
</reference>
<evidence type="ECO:0000313" key="1">
    <source>
        <dbReference type="EMBL" id="KZL90222.1"/>
    </source>
</evidence>
<evidence type="ECO:0000313" key="2">
    <source>
        <dbReference type="Proteomes" id="UP000076603"/>
    </source>
</evidence>
<protein>
    <submittedName>
        <fullName evidence="1">Uncharacterized protein</fullName>
    </submittedName>
</protein>
<comment type="caution">
    <text evidence="1">The sequence shown here is derived from an EMBL/GenBank/DDBJ whole genome shotgun (WGS) entry which is preliminary data.</text>
</comment>
<organism evidence="1 2">
    <name type="scientific">Clostridium magnum DSM 2767</name>
    <dbReference type="NCBI Taxonomy" id="1121326"/>
    <lineage>
        <taxon>Bacteria</taxon>
        <taxon>Bacillati</taxon>
        <taxon>Bacillota</taxon>
        <taxon>Clostridia</taxon>
        <taxon>Eubacteriales</taxon>
        <taxon>Clostridiaceae</taxon>
        <taxon>Clostridium</taxon>
    </lineage>
</organism>
<dbReference type="AlphaFoldDB" id="A0A161YIM9"/>
<dbReference type="PATRIC" id="fig|1121326.3.peg.4044"/>
<accession>A0A161YIM9</accession>
<name>A0A161YIM9_9CLOT</name>
<keyword evidence="2" id="KW-1185">Reference proteome</keyword>
<dbReference type="Proteomes" id="UP000076603">
    <property type="component" value="Unassembled WGS sequence"/>
</dbReference>
<dbReference type="PROSITE" id="PS51257">
    <property type="entry name" value="PROKAR_LIPOPROTEIN"/>
    <property type="match status" value="1"/>
</dbReference>
<dbReference type="OrthoDB" id="1973431at2"/>
<gene>
    <name evidence="1" type="ORF">CLMAG_39930</name>
</gene>
<dbReference type="EMBL" id="LWAE01000005">
    <property type="protein sequence ID" value="KZL90222.1"/>
    <property type="molecule type" value="Genomic_DNA"/>
</dbReference>
<proteinExistence type="predicted"/>
<dbReference type="RefSeq" id="WP_066626326.1">
    <property type="nucleotide sequence ID" value="NZ_FQXL01000014.1"/>
</dbReference>